<comment type="caution">
    <text evidence="4">The sequence shown here is derived from an EMBL/GenBank/DDBJ whole genome shotgun (WGS) entry which is preliminary data.</text>
</comment>
<dbReference type="EMBL" id="VIGH01000001">
    <property type="protein sequence ID" value="TQF74811.1"/>
    <property type="molecule type" value="Genomic_DNA"/>
</dbReference>
<dbReference type="RefSeq" id="WP_142094895.1">
    <property type="nucleotide sequence ID" value="NZ_VIGH01000001.1"/>
</dbReference>
<keyword evidence="5" id="KW-1185">Reference proteome</keyword>
<evidence type="ECO:0000256" key="1">
    <source>
        <dbReference type="SAM" id="MobiDB-lite"/>
    </source>
</evidence>
<evidence type="ECO:0000256" key="2">
    <source>
        <dbReference type="SAM" id="SignalP"/>
    </source>
</evidence>
<feature type="region of interest" description="Disordered" evidence="1">
    <location>
        <begin position="31"/>
        <end position="94"/>
    </location>
</feature>
<feature type="compositionally biased region" description="Low complexity" evidence="1">
    <location>
        <begin position="31"/>
        <end position="45"/>
    </location>
</feature>
<sequence length="182" mass="17692">MRISTPTPLARAVAVGALSVAAVGVLAGCGSDDSTASSTPTLTTAQGTGSPTAQPLATGIEVPPYTSPAVAATAPPETPQAVPSGFPGPTEAPALDARGKAFVEALRKGGVSPAGNGDVAISTANYICSAKANNVDAGEITAYVTGMAGAEATLAGVNQSADQAAQAAKVYIDAAQSTYCNK</sequence>
<dbReference type="PROSITE" id="PS51257">
    <property type="entry name" value="PROKAR_LIPOPROTEIN"/>
    <property type="match status" value="1"/>
</dbReference>
<reference evidence="4 5" key="1">
    <citation type="submission" date="2019-06" db="EMBL/GenBank/DDBJ databases">
        <title>Rhodococcus spaelei sp. nov., isolated from a cave.</title>
        <authorList>
            <person name="Lee S.D."/>
        </authorList>
    </citation>
    <scope>NUCLEOTIDE SEQUENCE [LARGE SCALE GENOMIC DNA]</scope>
    <source>
        <strain evidence="4 5">C9-5</strain>
    </source>
</reference>
<dbReference type="InterPro" id="IPR007969">
    <property type="entry name" value="DUF732"/>
</dbReference>
<feature type="domain" description="DUF732" evidence="3">
    <location>
        <begin position="100"/>
        <end position="180"/>
    </location>
</feature>
<dbReference type="Pfam" id="PF05305">
    <property type="entry name" value="DUF732"/>
    <property type="match status" value="1"/>
</dbReference>
<dbReference type="Proteomes" id="UP000316256">
    <property type="component" value="Unassembled WGS sequence"/>
</dbReference>
<dbReference type="OrthoDB" id="4578583at2"/>
<evidence type="ECO:0000313" key="5">
    <source>
        <dbReference type="Proteomes" id="UP000316256"/>
    </source>
</evidence>
<feature type="compositionally biased region" description="Polar residues" evidence="1">
    <location>
        <begin position="46"/>
        <end position="55"/>
    </location>
</feature>
<feature type="chain" id="PRO_5038897054" evidence="2">
    <location>
        <begin position="28"/>
        <end position="182"/>
    </location>
</feature>
<feature type="compositionally biased region" description="Low complexity" evidence="1">
    <location>
        <begin position="62"/>
        <end position="83"/>
    </location>
</feature>
<proteinExistence type="predicted"/>
<evidence type="ECO:0000313" key="4">
    <source>
        <dbReference type="EMBL" id="TQF74811.1"/>
    </source>
</evidence>
<organism evidence="4 5">
    <name type="scientific">Rhodococcus spelaei</name>
    <dbReference type="NCBI Taxonomy" id="2546320"/>
    <lineage>
        <taxon>Bacteria</taxon>
        <taxon>Bacillati</taxon>
        <taxon>Actinomycetota</taxon>
        <taxon>Actinomycetes</taxon>
        <taxon>Mycobacteriales</taxon>
        <taxon>Nocardiaceae</taxon>
        <taxon>Rhodococcus</taxon>
    </lineage>
</organism>
<evidence type="ECO:0000259" key="3">
    <source>
        <dbReference type="Pfam" id="PF05305"/>
    </source>
</evidence>
<protein>
    <submittedName>
        <fullName evidence="4">DUF732 domain-containing protein</fullName>
    </submittedName>
</protein>
<gene>
    <name evidence="4" type="ORF">FK531_01610</name>
</gene>
<accession>A0A541BR58</accession>
<feature type="signal peptide" evidence="2">
    <location>
        <begin position="1"/>
        <end position="27"/>
    </location>
</feature>
<dbReference type="AlphaFoldDB" id="A0A541BR58"/>
<name>A0A541BR58_9NOCA</name>
<keyword evidence="2" id="KW-0732">Signal</keyword>